<comment type="caution">
    <text evidence="6">The sequence shown here is derived from an EMBL/GenBank/DDBJ whole genome shotgun (WGS) entry which is preliminary data.</text>
</comment>
<dbReference type="Pfam" id="PF01614">
    <property type="entry name" value="IclR_C"/>
    <property type="match status" value="1"/>
</dbReference>
<dbReference type="GO" id="GO:0003700">
    <property type="term" value="F:DNA-binding transcription factor activity"/>
    <property type="evidence" value="ECO:0007669"/>
    <property type="project" value="TreeGrafter"/>
</dbReference>
<proteinExistence type="predicted"/>
<evidence type="ECO:0000259" key="5">
    <source>
        <dbReference type="PROSITE" id="PS51078"/>
    </source>
</evidence>
<dbReference type="PROSITE" id="PS51077">
    <property type="entry name" value="HTH_ICLR"/>
    <property type="match status" value="1"/>
</dbReference>
<keyword evidence="7" id="KW-1185">Reference proteome</keyword>
<evidence type="ECO:0000313" key="7">
    <source>
        <dbReference type="Proteomes" id="UP000241808"/>
    </source>
</evidence>
<name>A0A2T4Z6C1_9HYPH</name>
<dbReference type="PANTHER" id="PTHR30136:SF35">
    <property type="entry name" value="HTH-TYPE TRANSCRIPTIONAL REGULATOR RV1719"/>
    <property type="match status" value="1"/>
</dbReference>
<dbReference type="OrthoDB" id="9807558at2"/>
<dbReference type="SMART" id="SM00346">
    <property type="entry name" value="HTH_ICLR"/>
    <property type="match status" value="1"/>
</dbReference>
<dbReference type="RefSeq" id="WP_108177444.1">
    <property type="nucleotide sequence ID" value="NZ_PZZL01000004.1"/>
</dbReference>
<dbReference type="GO" id="GO:0003677">
    <property type="term" value="F:DNA binding"/>
    <property type="evidence" value="ECO:0007669"/>
    <property type="project" value="UniProtKB-KW"/>
</dbReference>
<feature type="domain" description="IclR-ED" evidence="5">
    <location>
        <begin position="63"/>
        <end position="245"/>
    </location>
</feature>
<dbReference type="SUPFAM" id="SSF55781">
    <property type="entry name" value="GAF domain-like"/>
    <property type="match status" value="1"/>
</dbReference>
<evidence type="ECO:0000313" key="6">
    <source>
        <dbReference type="EMBL" id="PTM57437.1"/>
    </source>
</evidence>
<accession>A0A2T4Z6C1</accession>
<dbReference type="InterPro" id="IPR036388">
    <property type="entry name" value="WH-like_DNA-bd_sf"/>
</dbReference>
<dbReference type="PROSITE" id="PS51078">
    <property type="entry name" value="ICLR_ED"/>
    <property type="match status" value="1"/>
</dbReference>
<feature type="domain" description="HTH iclR-type" evidence="4">
    <location>
        <begin position="1"/>
        <end position="62"/>
    </location>
</feature>
<dbReference type="GO" id="GO:0045892">
    <property type="term" value="P:negative regulation of DNA-templated transcription"/>
    <property type="evidence" value="ECO:0007669"/>
    <property type="project" value="TreeGrafter"/>
</dbReference>
<keyword evidence="2" id="KW-0238">DNA-binding</keyword>
<keyword evidence="1" id="KW-0805">Transcription regulation</keyword>
<evidence type="ECO:0000256" key="2">
    <source>
        <dbReference type="ARBA" id="ARBA00023125"/>
    </source>
</evidence>
<dbReference type="InterPro" id="IPR050707">
    <property type="entry name" value="HTH_MetabolicPath_Reg"/>
</dbReference>
<dbReference type="AlphaFoldDB" id="A0A2T4Z6C1"/>
<dbReference type="Gene3D" id="3.30.450.40">
    <property type="match status" value="1"/>
</dbReference>
<evidence type="ECO:0000256" key="1">
    <source>
        <dbReference type="ARBA" id="ARBA00023015"/>
    </source>
</evidence>
<dbReference type="EMBL" id="PZZL01000004">
    <property type="protein sequence ID" value="PTM57437.1"/>
    <property type="molecule type" value="Genomic_DNA"/>
</dbReference>
<protein>
    <submittedName>
        <fullName evidence="6">IclR family transcriptional regulator</fullName>
    </submittedName>
</protein>
<dbReference type="InterPro" id="IPR014757">
    <property type="entry name" value="Tscrpt_reg_IclR_C"/>
</dbReference>
<dbReference type="Gene3D" id="1.10.10.10">
    <property type="entry name" value="Winged helix-like DNA-binding domain superfamily/Winged helix DNA-binding domain"/>
    <property type="match status" value="1"/>
</dbReference>
<reference evidence="6 7" key="1">
    <citation type="submission" date="2018-04" db="EMBL/GenBank/DDBJ databases">
        <title>Genomic Encyclopedia of Archaeal and Bacterial Type Strains, Phase II (KMG-II): from individual species to whole genera.</title>
        <authorList>
            <person name="Goeker M."/>
        </authorList>
    </citation>
    <scope>NUCLEOTIDE SEQUENCE [LARGE SCALE GENOMIC DNA]</scope>
    <source>
        <strain evidence="6 7">DSM 25521</strain>
    </source>
</reference>
<dbReference type="Pfam" id="PF09339">
    <property type="entry name" value="HTH_IclR"/>
    <property type="match status" value="1"/>
</dbReference>
<dbReference type="InterPro" id="IPR036390">
    <property type="entry name" value="WH_DNA-bd_sf"/>
</dbReference>
<evidence type="ECO:0000256" key="3">
    <source>
        <dbReference type="ARBA" id="ARBA00023163"/>
    </source>
</evidence>
<dbReference type="Proteomes" id="UP000241808">
    <property type="component" value="Unassembled WGS sequence"/>
</dbReference>
<gene>
    <name evidence="6" type="ORF">C8P69_104491</name>
</gene>
<evidence type="ECO:0000259" key="4">
    <source>
        <dbReference type="PROSITE" id="PS51077"/>
    </source>
</evidence>
<organism evidence="6 7">
    <name type="scientific">Phreatobacter oligotrophus</name>
    <dbReference type="NCBI Taxonomy" id="1122261"/>
    <lineage>
        <taxon>Bacteria</taxon>
        <taxon>Pseudomonadati</taxon>
        <taxon>Pseudomonadota</taxon>
        <taxon>Alphaproteobacteria</taxon>
        <taxon>Hyphomicrobiales</taxon>
        <taxon>Phreatobacteraceae</taxon>
        <taxon>Phreatobacter</taxon>
    </lineage>
</organism>
<dbReference type="InterPro" id="IPR029016">
    <property type="entry name" value="GAF-like_dom_sf"/>
</dbReference>
<sequence>MSLANAARVLHWFKRGHASAAVGELSAAMGWPKSTTSRLLKDMAGHGLLERDEPTRRYRVGLLMLELGRSFASGDPMLEAVDQALQEITRETGFSTGISILDGADIVVLRSRPGTHPLRVVTPPGTRGPAAANSTGRMLLGLLPREEVERRFTPYPSGLRPNAPPSLEELMARVDRARLRGWEESSDEALPGLAGVSIAIPGRDGRPALAPYIAFAVAQVDKGGRARLAAMLQDMAASLSPGGLQAFPLHRERSSKEAALG</sequence>
<dbReference type="InterPro" id="IPR005471">
    <property type="entry name" value="Tscrpt_reg_IclR_N"/>
</dbReference>
<dbReference type="PANTHER" id="PTHR30136">
    <property type="entry name" value="HELIX-TURN-HELIX TRANSCRIPTIONAL REGULATOR, ICLR FAMILY"/>
    <property type="match status" value="1"/>
</dbReference>
<dbReference type="SUPFAM" id="SSF46785">
    <property type="entry name" value="Winged helix' DNA-binding domain"/>
    <property type="match status" value="1"/>
</dbReference>
<keyword evidence="3" id="KW-0804">Transcription</keyword>